<dbReference type="SUPFAM" id="SSF56784">
    <property type="entry name" value="HAD-like"/>
    <property type="match status" value="1"/>
</dbReference>
<evidence type="ECO:0000256" key="1">
    <source>
        <dbReference type="ARBA" id="ARBA00001180"/>
    </source>
</evidence>
<proteinExistence type="inferred from homology"/>
<dbReference type="SUPFAM" id="SSF81995">
    <property type="entry name" value="beta-sandwich domain of Sec23/24"/>
    <property type="match status" value="1"/>
</dbReference>
<dbReference type="AlphaFoldDB" id="T1KX17"/>
<dbReference type="GO" id="GO:0019432">
    <property type="term" value="P:triglyceride biosynthetic process"/>
    <property type="evidence" value="ECO:0007669"/>
    <property type="project" value="TreeGrafter"/>
</dbReference>
<feature type="compositionally biased region" description="Acidic residues" evidence="3">
    <location>
        <begin position="430"/>
        <end position="446"/>
    </location>
</feature>
<dbReference type="PANTHER" id="PTHR12181:SF12">
    <property type="entry name" value="PHOSPHATIDATE PHOSPHATASE"/>
    <property type="match status" value="1"/>
</dbReference>
<dbReference type="GO" id="GO:0045944">
    <property type="term" value="P:positive regulation of transcription by RNA polymerase II"/>
    <property type="evidence" value="ECO:0007669"/>
    <property type="project" value="TreeGrafter"/>
</dbReference>
<feature type="compositionally biased region" description="Polar residues" evidence="3">
    <location>
        <begin position="230"/>
        <end position="240"/>
    </location>
</feature>
<dbReference type="PANTHER" id="PTHR12181">
    <property type="entry name" value="LIPIN"/>
    <property type="match status" value="1"/>
</dbReference>
<evidence type="ECO:0000256" key="2">
    <source>
        <dbReference type="ARBA" id="ARBA00005476"/>
    </source>
</evidence>
<reference evidence="6" key="1">
    <citation type="submission" date="2011-08" db="EMBL/GenBank/DDBJ databases">
        <authorList>
            <person name="Rombauts S."/>
        </authorList>
    </citation>
    <scope>NUCLEOTIDE SEQUENCE</scope>
    <source>
        <strain evidence="6">London</strain>
    </source>
</reference>
<comment type="catalytic activity">
    <reaction evidence="1">
        <text>a 1,2-diacyl-sn-glycero-3-phosphate + H2O = a 1,2-diacyl-sn-glycerol + phosphate</text>
        <dbReference type="Rhea" id="RHEA:27429"/>
        <dbReference type="ChEBI" id="CHEBI:15377"/>
        <dbReference type="ChEBI" id="CHEBI:17815"/>
        <dbReference type="ChEBI" id="CHEBI:43474"/>
        <dbReference type="ChEBI" id="CHEBI:58608"/>
        <dbReference type="EC" id="3.1.3.4"/>
    </reaction>
    <physiologicalReaction direction="left-to-right" evidence="1">
        <dbReference type="Rhea" id="RHEA:27430"/>
    </physiologicalReaction>
</comment>
<feature type="region of interest" description="Disordered" evidence="3">
    <location>
        <begin position="293"/>
        <end position="321"/>
    </location>
</feature>
<dbReference type="InterPro" id="IPR007651">
    <property type="entry name" value="Lipin_N"/>
</dbReference>
<dbReference type="InterPro" id="IPR013209">
    <property type="entry name" value="LNS2"/>
</dbReference>
<dbReference type="InterPro" id="IPR031315">
    <property type="entry name" value="LNS2/PITP"/>
</dbReference>
<dbReference type="HOGENOM" id="CLU_002546_0_1_1"/>
<dbReference type="InterPro" id="IPR026058">
    <property type="entry name" value="LIPIN"/>
</dbReference>
<feature type="region of interest" description="Disordered" evidence="3">
    <location>
        <begin position="352"/>
        <end position="464"/>
    </location>
</feature>
<evidence type="ECO:0000313" key="6">
    <source>
        <dbReference type="Proteomes" id="UP000015104"/>
    </source>
</evidence>
<accession>T1KX17</accession>
<reference evidence="5" key="2">
    <citation type="submission" date="2015-06" db="UniProtKB">
        <authorList>
            <consortium name="EnsemblMetazoa"/>
        </authorList>
    </citation>
    <scope>IDENTIFICATION</scope>
</reference>
<feature type="compositionally biased region" description="Basic and acidic residues" evidence="3">
    <location>
        <begin position="447"/>
        <end position="458"/>
    </location>
</feature>
<dbReference type="eggNOG" id="KOG2116">
    <property type="taxonomic scope" value="Eukaryota"/>
</dbReference>
<dbReference type="SMART" id="SM00775">
    <property type="entry name" value="LNS2"/>
    <property type="match status" value="1"/>
</dbReference>
<feature type="region of interest" description="Disordered" evidence="3">
    <location>
        <begin position="121"/>
        <end position="277"/>
    </location>
</feature>
<feature type="compositionally biased region" description="Low complexity" evidence="3">
    <location>
        <begin position="355"/>
        <end position="398"/>
    </location>
</feature>
<protein>
    <recommendedName>
        <fullName evidence="4">LNS2/PITP domain-containing protein</fullName>
    </recommendedName>
</protein>
<dbReference type="GO" id="GO:0008195">
    <property type="term" value="F:phosphatidate phosphatase activity"/>
    <property type="evidence" value="ECO:0007669"/>
    <property type="project" value="UniProtKB-EC"/>
</dbReference>
<feature type="compositionally biased region" description="Basic residues" evidence="3">
    <location>
        <begin position="136"/>
        <end position="149"/>
    </location>
</feature>
<feature type="compositionally biased region" description="Acidic residues" evidence="3">
    <location>
        <begin position="407"/>
        <end position="422"/>
    </location>
</feature>
<dbReference type="GO" id="GO:0032869">
    <property type="term" value="P:cellular response to insulin stimulus"/>
    <property type="evidence" value="ECO:0007669"/>
    <property type="project" value="TreeGrafter"/>
</dbReference>
<dbReference type="STRING" id="32264.T1KX17"/>
<dbReference type="GO" id="GO:0003713">
    <property type="term" value="F:transcription coactivator activity"/>
    <property type="evidence" value="ECO:0007669"/>
    <property type="project" value="TreeGrafter"/>
</dbReference>
<dbReference type="Pfam" id="PF04571">
    <property type="entry name" value="Lipin_N"/>
    <property type="match status" value="1"/>
</dbReference>
<dbReference type="Pfam" id="PF08235">
    <property type="entry name" value="LNS2"/>
    <property type="match status" value="1"/>
</dbReference>
<keyword evidence="6" id="KW-1185">Reference proteome</keyword>
<dbReference type="OMA" id="GSRWWFS"/>
<dbReference type="OrthoDB" id="4567at2759"/>
<feature type="domain" description="LNS2/PITP" evidence="4">
    <location>
        <begin position="520"/>
        <end position="674"/>
    </location>
</feature>
<feature type="compositionally biased region" description="Polar residues" evidence="3">
    <location>
        <begin position="152"/>
        <end position="166"/>
    </location>
</feature>
<organism evidence="5 6">
    <name type="scientific">Tetranychus urticae</name>
    <name type="common">Two-spotted spider mite</name>
    <dbReference type="NCBI Taxonomy" id="32264"/>
    <lineage>
        <taxon>Eukaryota</taxon>
        <taxon>Metazoa</taxon>
        <taxon>Ecdysozoa</taxon>
        <taxon>Arthropoda</taxon>
        <taxon>Chelicerata</taxon>
        <taxon>Arachnida</taxon>
        <taxon>Acari</taxon>
        <taxon>Acariformes</taxon>
        <taxon>Trombidiformes</taxon>
        <taxon>Prostigmata</taxon>
        <taxon>Eleutherengona</taxon>
        <taxon>Raphignathae</taxon>
        <taxon>Tetranychoidea</taxon>
        <taxon>Tetranychidae</taxon>
        <taxon>Tetranychus</taxon>
    </lineage>
</organism>
<dbReference type="EMBL" id="CAEY01000675">
    <property type="status" value="NOT_ANNOTATED_CDS"/>
    <property type="molecule type" value="Genomic_DNA"/>
</dbReference>
<evidence type="ECO:0000313" key="5">
    <source>
        <dbReference type="EnsemblMetazoa" id="tetur25g00800.1"/>
    </source>
</evidence>
<gene>
    <name evidence="5" type="primary">107368028</name>
</gene>
<dbReference type="GO" id="GO:0009062">
    <property type="term" value="P:fatty acid catabolic process"/>
    <property type="evidence" value="ECO:0007669"/>
    <property type="project" value="TreeGrafter"/>
</dbReference>
<comment type="similarity">
    <text evidence="2">Belongs to the lipin family.</text>
</comment>
<dbReference type="KEGG" id="tut:107368028"/>
<dbReference type="InterPro" id="IPR036412">
    <property type="entry name" value="HAD-like_sf"/>
</dbReference>
<dbReference type="GO" id="GO:0005634">
    <property type="term" value="C:nucleus"/>
    <property type="evidence" value="ECO:0007669"/>
    <property type="project" value="TreeGrafter"/>
</dbReference>
<name>T1KX17_TETUR</name>
<dbReference type="Proteomes" id="UP000015104">
    <property type="component" value="Unassembled WGS sequence"/>
</dbReference>
<evidence type="ECO:0000259" key="4">
    <source>
        <dbReference type="SMART" id="SM00775"/>
    </source>
</evidence>
<sequence>MNYIGKFISNFKDFYNEINSATLTGAIDVIVVKQPDETYSCSPFHVRFGKMGVLRSKEKIVDIEINGEPVDIHMKLGDTGEAFFVEEVENEDEQHSVPSYLATSPLLGHLKGDDFENPFNSEISNFGASSSTNSTSKKRRRKKSVKKSPPKQLNQQEQEQVLSSNLCDIHPFSDGEVEQSSLESSLKSKRPSSPLSDTEYENSRHDSTCQTGGIGNGGEHIEWGWGEFPRSNTPSSQSLSHLAETLNISDPLKPESNSQGASSADLMPSNATMSSNESSKLLNVLKFIKKEDTTKTRENSEMEGVFLDDLNSMDPEKAGLYLSPGERTQLKQEQQLKNDQIAQQNLQQTISEPVQTQSQPQPQPQLQQPQQPSQQPQQSEYRSSWWSSWTRSTSSTSTKAEQSTDQVEFDFENELSEPEIGESEQSSSSDSEEEENTLASSEDEEHPEGIPIKKSDFRRGHRRKNSTVQYKKVLRISSQQIASLNLQEGRNEVVFSVTTAYQGTTRCKCSIYLWNHDDKIIVSDIDGTITKSDILGHILPVIGKDWAQSGVANLFNKIQDNGYKLLYLSARAIGQAKITREYLKSIRQGDICLPDGPLLLSPTSLISAFRREVIEKKPEEFKIKCLKDIQCLFPTNPFYAGFGNKINDTWAYRAIDIPLSRIFTINHRGELRLVLIQSWHSSYNRLSDLVDQMFPPLPSSLDSKNSDFLSEYTSFNYWRDPIPDISQFEALKSELNSGSNSSSQLLPIT</sequence>
<feature type="compositionally biased region" description="Low complexity" evidence="3">
    <location>
        <begin position="180"/>
        <end position="196"/>
    </location>
</feature>
<evidence type="ECO:0000256" key="3">
    <source>
        <dbReference type="SAM" id="MobiDB-lite"/>
    </source>
</evidence>
<dbReference type="EnsemblMetazoa" id="tetur25g00800.1">
    <property type="protein sequence ID" value="tetur25g00800.1"/>
    <property type="gene ID" value="tetur25g00800"/>
</dbReference>